<dbReference type="Proteomes" id="UP000297963">
    <property type="component" value="Unassembled WGS sequence"/>
</dbReference>
<dbReference type="EMBL" id="FOPW01000014">
    <property type="protein sequence ID" value="SFH75794.1"/>
    <property type="molecule type" value="Genomic_DNA"/>
</dbReference>
<feature type="transmembrane region" description="Helical" evidence="1">
    <location>
        <begin position="63"/>
        <end position="88"/>
    </location>
</feature>
<feature type="transmembrane region" description="Helical" evidence="1">
    <location>
        <begin position="226"/>
        <end position="243"/>
    </location>
</feature>
<keyword evidence="1" id="KW-0812">Transmembrane</keyword>
<dbReference type="EMBL" id="SOFE01000006">
    <property type="protein sequence ID" value="TFB87886.1"/>
    <property type="molecule type" value="Genomic_DNA"/>
</dbReference>
<dbReference type="Proteomes" id="UP000199681">
    <property type="component" value="Unassembled WGS sequence"/>
</dbReference>
<keyword evidence="1" id="KW-1133">Transmembrane helix</keyword>
<dbReference type="InterPro" id="IPR032479">
    <property type="entry name" value="DUF5058"/>
</dbReference>
<dbReference type="AlphaFoldDB" id="A0A1I3CMP4"/>
<keyword evidence="4" id="KW-1185">Reference proteome</keyword>
<accession>A0A1I3CMP4</accession>
<feature type="transmembrane region" description="Helical" evidence="1">
    <location>
        <begin position="194"/>
        <end position="214"/>
    </location>
</feature>
<proteinExistence type="predicted"/>
<evidence type="ECO:0000313" key="4">
    <source>
        <dbReference type="Proteomes" id="UP000199681"/>
    </source>
</evidence>
<reference evidence="2 4" key="1">
    <citation type="submission" date="2016-10" db="EMBL/GenBank/DDBJ databases">
        <authorList>
            <person name="Varghese N."/>
            <person name="Submissions S."/>
        </authorList>
    </citation>
    <scope>NUCLEOTIDE SEQUENCE [LARGE SCALE GENOMIC DNA]</scope>
    <source>
        <strain evidence="2 4">GMCC 1.11211</strain>
    </source>
</reference>
<sequence>MITSLPGDPDSTDILAIANLPILWILAVGVFAAIILQTVVYIRAARIAAPAAGISSAELKTSFRAGAVAAIGPSLAVVLVSVALLSLFGTPAVLVRVGLVGSAATETASASIAASTMGAALGDASYTQSVFAVAFMAMSLSGAMWMIATLVLTPLLKRGDSRLRSVNPTLMAIIPAAALLGAFASLGIGELGKTPVHILTVVTSAAVMGACLFLARRFNLGWLREWGLGFSIVIGLIVAYTAHTTGLAPVA</sequence>
<dbReference type="Pfam" id="PF16481">
    <property type="entry name" value="DUF5058"/>
    <property type="match status" value="1"/>
</dbReference>
<organism evidence="3 5">
    <name type="scientific">Cryobacterium levicorallinum</name>
    <dbReference type="NCBI Taxonomy" id="995038"/>
    <lineage>
        <taxon>Bacteria</taxon>
        <taxon>Bacillati</taxon>
        <taxon>Actinomycetota</taxon>
        <taxon>Actinomycetes</taxon>
        <taxon>Micrococcales</taxon>
        <taxon>Microbacteriaceae</taxon>
        <taxon>Cryobacterium</taxon>
    </lineage>
</organism>
<evidence type="ECO:0000313" key="2">
    <source>
        <dbReference type="EMBL" id="SFH75794.1"/>
    </source>
</evidence>
<feature type="transmembrane region" description="Helical" evidence="1">
    <location>
        <begin position="20"/>
        <end position="42"/>
    </location>
</feature>
<dbReference type="RefSeq" id="WP_092451416.1">
    <property type="nucleotide sequence ID" value="NZ_BKAC01000015.1"/>
</dbReference>
<evidence type="ECO:0000256" key="1">
    <source>
        <dbReference type="SAM" id="Phobius"/>
    </source>
</evidence>
<evidence type="ECO:0000313" key="5">
    <source>
        <dbReference type="Proteomes" id="UP000297963"/>
    </source>
</evidence>
<dbReference type="STRING" id="995038.SAMN05216274_11412"/>
<feature type="transmembrane region" description="Helical" evidence="1">
    <location>
        <begin position="168"/>
        <end position="188"/>
    </location>
</feature>
<feature type="transmembrane region" description="Helical" evidence="1">
    <location>
        <begin position="130"/>
        <end position="156"/>
    </location>
</feature>
<name>A0A1I3CMP4_9MICO</name>
<evidence type="ECO:0000313" key="3">
    <source>
        <dbReference type="EMBL" id="TFB87886.1"/>
    </source>
</evidence>
<protein>
    <submittedName>
        <fullName evidence="3">DUF5058 family protein</fullName>
    </submittedName>
</protein>
<gene>
    <name evidence="3" type="ORF">E3O11_03530</name>
    <name evidence="2" type="ORF">SAMN05216274_11412</name>
</gene>
<reference evidence="3 5" key="2">
    <citation type="submission" date="2019-03" db="EMBL/GenBank/DDBJ databases">
        <title>Genomics of glacier-inhabiting Cryobacterium strains.</title>
        <authorList>
            <person name="Liu Q."/>
            <person name="Xin Y.-H."/>
        </authorList>
    </citation>
    <scope>NUCLEOTIDE SEQUENCE [LARGE SCALE GENOMIC DNA]</scope>
    <source>
        <strain evidence="3 5">Hh34</strain>
    </source>
</reference>
<comment type="caution">
    <text evidence="3">The sequence shown here is derived from an EMBL/GenBank/DDBJ whole genome shotgun (WGS) entry which is preliminary data.</text>
</comment>
<keyword evidence="1" id="KW-0472">Membrane</keyword>